<keyword evidence="4 7" id="KW-0862">Zinc</keyword>
<dbReference type="AlphaFoldDB" id="A0A6I8SZM6"/>
<dbReference type="Xenbase" id="XB-GENE-29083107">
    <property type="gene designation" value="LOC100496280"/>
</dbReference>
<comment type="function">
    <text evidence="7">Reversible hydration of carbon dioxide.</text>
</comment>
<dbReference type="FunFam" id="3.10.200.10:FF:000003">
    <property type="entry name" value="Carbonic anhydrase 12"/>
    <property type="match status" value="1"/>
</dbReference>
<reference evidence="10" key="2">
    <citation type="submission" date="2020-05" db="UniProtKB">
        <authorList>
            <consortium name="Ensembl"/>
        </authorList>
    </citation>
    <scope>IDENTIFICATION</scope>
</reference>
<comment type="catalytic activity">
    <reaction evidence="7">
        <text>hydrogencarbonate + H(+) = CO2 + H2O</text>
        <dbReference type="Rhea" id="RHEA:10748"/>
        <dbReference type="ChEBI" id="CHEBI:15377"/>
        <dbReference type="ChEBI" id="CHEBI:15378"/>
        <dbReference type="ChEBI" id="CHEBI:16526"/>
        <dbReference type="ChEBI" id="CHEBI:17544"/>
        <dbReference type="EC" id="4.2.1.1"/>
    </reaction>
</comment>
<feature type="signal peptide" evidence="7">
    <location>
        <begin position="1"/>
        <end position="19"/>
    </location>
</feature>
<dbReference type="SUPFAM" id="SSF51069">
    <property type="entry name" value="Carbonic anhydrase"/>
    <property type="match status" value="1"/>
</dbReference>
<keyword evidence="5" id="KW-0325">Glycoprotein</keyword>
<dbReference type="GeneID" id="100496280"/>
<dbReference type="InterPro" id="IPR018338">
    <property type="entry name" value="Carbonic_anhydrase_a-class_CS"/>
</dbReference>
<dbReference type="OMA" id="TIVTEHC"/>
<evidence type="ECO:0000313" key="10">
    <source>
        <dbReference type="Ensembl" id="ENSXETP00000099568"/>
    </source>
</evidence>
<sequence>MWRLITVHLILLGLDPIAAEWCYTDPACGPSTWVTQGFCNGSRQSPINIVDASVQYNASLGTFTFTNYGDSSKLVLLNNPGHTVEVQLASGVTLSGGGLPSTYSAVAFHFHWGNTSQNGSEHQLGGRQFPMEMHIVHTKNGMNLTAAKQDPNGIAVLGFFIDVGTSSSKLPTLASLLVNVSNAGTNITLNGSFSIDSILGAVDRTSYYRYLGSLTTPTCDEAVVWTVFRNPILVPASVIQNFSSNIYLNSTGSPQNMVNNFRILQQLNSRVVQSSTNVNSAGNSATSLAGGIFSANLLFGFLLSLVNALVLMS</sequence>
<evidence type="ECO:0000256" key="8">
    <source>
        <dbReference type="SAM" id="Phobius"/>
    </source>
</evidence>
<evidence type="ECO:0000256" key="3">
    <source>
        <dbReference type="ARBA" id="ARBA00022723"/>
    </source>
</evidence>
<dbReference type="PANTHER" id="PTHR18952:SF200">
    <property type="entry name" value="CARBONIC ANHYDRASE"/>
    <property type="match status" value="1"/>
</dbReference>
<dbReference type="PANTHER" id="PTHR18952">
    <property type="entry name" value="CARBONIC ANHYDRASE"/>
    <property type="match status" value="1"/>
</dbReference>
<protein>
    <recommendedName>
        <fullName evidence="2 7">Carbonic anhydrase</fullName>
        <ecNumber evidence="2 7">4.2.1.1</ecNumber>
    </recommendedName>
</protein>
<evidence type="ECO:0000256" key="1">
    <source>
        <dbReference type="ARBA" id="ARBA00010718"/>
    </source>
</evidence>
<keyword evidence="8" id="KW-0812">Transmembrane</keyword>
<dbReference type="SMART" id="SM01057">
    <property type="entry name" value="Carb_anhydrase"/>
    <property type="match status" value="1"/>
</dbReference>
<evidence type="ECO:0000259" key="9">
    <source>
        <dbReference type="PROSITE" id="PS51144"/>
    </source>
</evidence>
<dbReference type="InterPro" id="IPR001148">
    <property type="entry name" value="CA_dom"/>
</dbReference>
<dbReference type="Gene3D" id="3.10.200.10">
    <property type="entry name" value="Alpha carbonic anhydrase"/>
    <property type="match status" value="1"/>
</dbReference>
<dbReference type="Bgee" id="ENSXETG00000038796">
    <property type="expression patterns" value="Expressed in neurula embryo and 1 other cell type or tissue"/>
</dbReference>
<keyword evidence="7" id="KW-0732">Signal</keyword>
<proteinExistence type="inferred from homology"/>
<dbReference type="OrthoDB" id="429145at2759"/>
<dbReference type="Ensembl" id="ENSXETT00000071823">
    <property type="protein sequence ID" value="ENSXETP00000099568"/>
    <property type="gene ID" value="ENSXETG00000038796"/>
</dbReference>
<keyword evidence="8" id="KW-1133">Transmembrane helix</keyword>
<keyword evidence="11" id="KW-1185">Reference proteome</keyword>
<dbReference type="PROSITE" id="PS00162">
    <property type="entry name" value="ALPHA_CA_1"/>
    <property type="match status" value="1"/>
</dbReference>
<comment type="cofactor">
    <cofactor evidence="7">
        <name>Zn(2+)</name>
        <dbReference type="ChEBI" id="CHEBI:29105"/>
    </cofactor>
</comment>
<evidence type="ECO:0000256" key="2">
    <source>
        <dbReference type="ARBA" id="ARBA00012925"/>
    </source>
</evidence>
<reference evidence="10" key="1">
    <citation type="journal article" date="2010" name="Science">
        <title>The genome of the Western clawed frog Xenopus tropicalis.</title>
        <authorList>
            <person name="Hellsten U."/>
            <person name="Harland R.M."/>
            <person name="Gilchrist M.J."/>
            <person name="Hendrix D."/>
            <person name="Jurka J."/>
            <person name="Kapitonov V."/>
            <person name="Ovcharenko I."/>
            <person name="Putnam N.H."/>
            <person name="Shu S."/>
            <person name="Taher L."/>
            <person name="Blitz I.L."/>
            <person name="Blumberg B."/>
            <person name="Dichmann D.S."/>
            <person name="Dubchak I."/>
            <person name="Amaya E."/>
            <person name="Detter J.C."/>
            <person name="Fletcher R."/>
            <person name="Gerhard D.S."/>
            <person name="Goodstein D."/>
            <person name="Graves T."/>
            <person name="Grigoriev I.V."/>
            <person name="Grimwood J."/>
            <person name="Kawashima T."/>
            <person name="Lindquist E."/>
            <person name="Lucas S.M."/>
            <person name="Mead P.E."/>
            <person name="Mitros T."/>
            <person name="Ogino H."/>
            <person name="Ohta Y."/>
            <person name="Poliakov A.V."/>
            <person name="Pollet N."/>
            <person name="Robert J."/>
            <person name="Salamov A."/>
            <person name="Sater A.K."/>
            <person name="Schmutz J."/>
            <person name="Terry A."/>
            <person name="Vize P.D."/>
            <person name="Warren W.C."/>
            <person name="Wells D."/>
            <person name="Wills A."/>
            <person name="Wilson R.K."/>
            <person name="Zimmerman L.B."/>
            <person name="Zorn A.M."/>
            <person name="Grainger R."/>
            <person name="Grammer T."/>
            <person name="Khokha M.K."/>
            <person name="Richardson P.M."/>
            <person name="Rokhsar D.S."/>
        </authorList>
    </citation>
    <scope>NUCLEOTIDE SEQUENCE [LARGE SCALE GENOMIC DNA]</scope>
    <source>
        <strain evidence="10">Nigerian</strain>
    </source>
</reference>
<reference evidence="12" key="3">
    <citation type="submission" date="2025-04" db="UniProtKB">
        <authorList>
            <consortium name="RefSeq"/>
        </authorList>
    </citation>
    <scope>IDENTIFICATION</scope>
    <source>
        <strain evidence="12">Nigerian</strain>
        <tissue evidence="12">Liver and blood</tissue>
    </source>
</reference>
<evidence type="ECO:0000313" key="13">
    <source>
        <dbReference type="Xenbase" id="XB-GENE-29083107"/>
    </source>
</evidence>
<keyword evidence="3 7" id="KW-0479">Metal-binding</keyword>
<organism evidence="10">
    <name type="scientific">Xenopus tropicalis</name>
    <name type="common">Western clawed frog</name>
    <name type="synonym">Silurana tropicalis</name>
    <dbReference type="NCBI Taxonomy" id="8364"/>
    <lineage>
        <taxon>Eukaryota</taxon>
        <taxon>Metazoa</taxon>
        <taxon>Chordata</taxon>
        <taxon>Craniata</taxon>
        <taxon>Vertebrata</taxon>
        <taxon>Euteleostomi</taxon>
        <taxon>Amphibia</taxon>
        <taxon>Batrachia</taxon>
        <taxon>Anura</taxon>
        <taxon>Pipoidea</taxon>
        <taxon>Pipidae</taxon>
        <taxon>Xenopodinae</taxon>
        <taxon>Xenopus</taxon>
        <taxon>Silurana</taxon>
    </lineage>
</organism>
<feature type="domain" description="Alpha-carbonic anhydrase" evidence="9">
    <location>
        <begin position="19"/>
        <end position="276"/>
    </location>
</feature>
<dbReference type="PROSITE" id="PS51144">
    <property type="entry name" value="ALPHA_CA_2"/>
    <property type="match status" value="1"/>
</dbReference>
<keyword evidence="6 7" id="KW-0456">Lyase</keyword>
<evidence type="ECO:0000256" key="5">
    <source>
        <dbReference type="ARBA" id="ARBA00023180"/>
    </source>
</evidence>
<evidence type="ECO:0000256" key="7">
    <source>
        <dbReference type="RuleBase" id="RU367011"/>
    </source>
</evidence>
<dbReference type="KEGG" id="xtr:100496280"/>
<evidence type="ECO:0000313" key="12">
    <source>
        <dbReference type="RefSeq" id="XP_002940642.4"/>
    </source>
</evidence>
<evidence type="ECO:0000256" key="4">
    <source>
        <dbReference type="ARBA" id="ARBA00022833"/>
    </source>
</evidence>
<feature type="chain" id="PRO_5044517767" description="Carbonic anhydrase" evidence="7">
    <location>
        <begin position="20"/>
        <end position="313"/>
    </location>
</feature>
<dbReference type="GO" id="GO:0008270">
    <property type="term" value="F:zinc ion binding"/>
    <property type="evidence" value="ECO:0007669"/>
    <property type="project" value="UniProtKB-UniRule"/>
</dbReference>
<name>A0A6I8SZM6_XENTR</name>
<feature type="transmembrane region" description="Helical" evidence="8">
    <location>
        <begin position="288"/>
        <end position="311"/>
    </location>
</feature>
<dbReference type="InterPro" id="IPR023561">
    <property type="entry name" value="Carbonic_anhydrase_a-class"/>
</dbReference>
<dbReference type="InterPro" id="IPR036398">
    <property type="entry name" value="CA_dom_sf"/>
</dbReference>
<keyword evidence="8" id="KW-0472">Membrane</keyword>
<comment type="similarity">
    <text evidence="1 7">Belongs to the alpha-carbonic anhydrase family.</text>
</comment>
<accession>A0A6I8SZM6</accession>
<dbReference type="RefSeq" id="XP_002940642.4">
    <property type="nucleotide sequence ID" value="XM_002940596.5"/>
</dbReference>
<dbReference type="Pfam" id="PF00194">
    <property type="entry name" value="Carb_anhydrase"/>
    <property type="match status" value="1"/>
</dbReference>
<dbReference type="GO" id="GO:0005886">
    <property type="term" value="C:plasma membrane"/>
    <property type="evidence" value="ECO:0000318"/>
    <property type="project" value="GO_Central"/>
</dbReference>
<dbReference type="GO" id="GO:0004089">
    <property type="term" value="F:carbonate dehydratase activity"/>
    <property type="evidence" value="ECO:0000318"/>
    <property type="project" value="GO_Central"/>
</dbReference>
<gene>
    <name evidence="10 12 13" type="primary">LOC100496280</name>
</gene>
<dbReference type="GeneTree" id="ENSGT00940000164039"/>
<dbReference type="Proteomes" id="UP000008143">
    <property type="component" value="Chromosome 9"/>
</dbReference>
<dbReference type="AGR" id="Xenbase:XB-GENE-29083107"/>
<evidence type="ECO:0000256" key="6">
    <source>
        <dbReference type="ARBA" id="ARBA00023239"/>
    </source>
</evidence>
<evidence type="ECO:0000313" key="11">
    <source>
        <dbReference type="Proteomes" id="UP000008143"/>
    </source>
</evidence>
<dbReference type="EC" id="4.2.1.1" evidence="2 7"/>